<comment type="caution">
    <text evidence="4">The sequence shown here is derived from an EMBL/GenBank/DDBJ whole genome shotgun (WGS) entry which is preliminary data.</text>
</comment>
<accession>A0A2U2N9W9</accession>
<feature type="signal peptide" evidence="2">
    <location>
        <begin position="1"/>
        <end position="33"/>
    </location>
</feature>
<dbReference type="PROSITE" id="PS51272">
    <property type="entry name" value="SLH"/>
    <property type="match status" value="3"/>
</dbReference>
<dbReference type="Gene3D" id="2.115.10.20">
    <property type="entry name" value="Glycosyl hydrolase domain, family 43"/>
    <property type="match status" value="1"/>
</dbReference>
<feature type="domain" description="SLH" evidence="3">
    <location>
        <begin position="462"/>
        <end position="528"/>
    </location>
</feature>
<dbReference type="AlphaFoldDB" id="A0A2U2N9W9"/>
<protein>
    <recommendedName>
        <fullName evidence="3">SLH domain-containing protein</fullName>
    </recommendedName>
</protein>
<evidence type="ECO:0000313" key="4">
    <source>
        <dbReference type="EMBL" id="PWG65902.1"/>
    </source>
</evidence>
<dbReference type="Pfam" id="PF00395">
    <property type="entry name" value="SLH"/>
    <property type="match status" value="3"/>
</dbReference>
<evidence type="ECO:0000256" key="2">
    <source>
        <dbReference type="SAM" id="SignalP"/>
    </source>
</evidence>
<keyword evidence="2" id="KW-0732">Signal</keyword>
<organism evidence="4 5">
    <name type="scientific">Bifidobacterium callitrichidarum</name>
    <dbReference type="NCBI Taxonomy" id="2052941"/>
    <lineage>
        <taxon>Bacteria</taxon>
        <taxon>Bacillati</taxon>
        <taxon>Actinomycetota</taxon>
        <taxon>Actinomycetes</taxon>
        <taxon>Bifidobacteriales</taxon>
        <taxon>Bifidobacteriaceae</taxon>
        <taxon>Bifidobacterium</taxon>
    </lineage>
</organism>
<feature type="chain" id="PRO_5015707027" description="SLH domain-containing protein" evidence="2">
    <location>
        <begin position="34"/>
        <end position="587"/>
    </location>
</feature>
<feature type="domain" description="SLH" evidence="3">
    <location>
        <begin position="398"/>
        <end position="461"/>
    </location>
</feature>
<sequence length="587" mass="62596">MMERFSHSKALAAMMATIAMMGTAALAAPAANAADENANPDVELAAFWSSDDDLSDTVYMSTNGSDFKRLSTAYQADGNKSQHVSGAPSYVNALHDPGLFYTNGNFWMISGYVQNQPGLGNRFTPMLGSSKDLIHWSYPNSGSPTNIAIPAGTPRNSFNTAGTDAMADGDGTAWIVTTIGYYGTKNHDSAQNDEMKPYIVKATGLQPGADQQSDPGAQPKVSYGELVPINLPDSSTNWLDPSLYKEDGTYYLSIKRNGITNQIYSINDLNRASDASAWTPVNSDVITGYEGPSLTKFKGKYFMYADKLKDYPPQNADGKAGVHVIESTSLTSGWNNTHAITTTDENGNAIPNRHGSVITVTDEAAKSVIWNLAKKYGYKDDSSTDNGNNGNGNNGSGDNGGFIDVNAATPHVDDIAWLKESGITVGYSDGTFSPAGVVNRQDMAAFLYRLAGSPKFTPDWSQNKFADVNSSSPHAKEVLWLAQTGISTGYVAANGTVTFQGTVPVFRQDMAAFLKRLADYEGAAAPSGNGRSFIDVNADTPHADDIAWLSKSGVASGYGNGTFGVGGTVLRQDMAAFLHRMKTNVLS</sequence>
<proteinExistence type="predicted"/>
<dbReference type="Proteomes" id="UP000245876">
    <property type="component" value="Unassembled WGS sequence"/>
</dbReference>
<keyword evidence="5" id="KW-1185">Reference proteome</keyword>
<gene>
    <name evidence="4" type="ORF">DF196_06030</name>
</gene>
<dbReference type="EMBL" id="QFFM01000011">
    <property type="protein sequence ID" value="PWG65902.1"/>
    <property type="molecule type" value="Genomic_DNA"/>
</dbReference>
<dbReference type="InterPro" id="IPR023296">
    <property type="entry name" value="Glyco_hydro_beta-prop_sf"/>
</dbReference>
<name>A0A2U2N9W9_9BIFI</name>
<dbReference type="SUPFAM" id="SSF75005">
    <property type="entry name" value="Arabinanase/levansucrase/invertase"/>
    <property type="match status" value="1"/>
</dbReference>
<feature type="compositionally biased region" description="Gly residues" evidence="1">
    <location>
        <begin position="389"/>
        <end position="400"/>
    </location>
</feature>
<dbReference type="InterPro" id="IPR001119">
    <property type="entry name" value="SLH_dom"/>
</dbReference>
<evidence type="ECO:0000259" key="3">
    <source>
        <dbReference type="PROSITE" id="PS51272"/>
    </source>
</evidence>
<evidence type="ECO:0000313" key="5">
    <source>
        <dbReference type="Proteomes" id="UP000245876"/>
    </source>
</evidence>
<feature type="region of interest" description="Disordered" evidence="1">
    <location>
        <begin position="380"/>
        <end position="402"/>
    </location>
</feature>
<evidence type="ECO:0000256" key="1">
    <source>
        <dbReference type="SAM" id="MobiDB-lite"/>
    </source>
</evidence>
<feature type="domain" description="SLH" evidence="3">
    <location>
        <begin position="529"/>
        <end position="587"/>
    </location>
</feature>
<reference evidence="4 5" key="1">
    <citation type="journal article" date="2018" name="Int. J. Syst. Evol. Microbiol.">
        <title>Bifidobacterium callitrichidarum sp. nov. from the faeces of the emperor tamarin (Saguinus imperator).</title>
        <authorList>
            <person name="Modesto M."/>
            <person name="Michelini S."/>
            <person name="Sansosti M.C."/>
            <person name="De Filippo C."/>
            <person name="Cavalieri D."/>
            <person name="Qvirist L."/>
            <person name="Andlid T."/>
            <person name="Spiezio C."/>
            <person name="Sandri C."/>
            <person name="Pascarelli S."/>
            <person name="Sgorbati B."/>
            <person name="Mattarelli P."/>
        </authorList>
    </citation>
    <scope>NUCLEOTIDE SEQUENCE [LARGE SCALE GENOMIC DNA]</scope>
    <source>
        <strain evidence="4 5">TRI 5</strain>
    </source>
</reference>